<dbReference type="GO" id="GO:0004512">
    <property type="term" value="F:inositol-3-phosphate synthase activity"/>
    <property type="evidence" value="ECO:0007669"/>
    <property type="project" value="UniProtKB-EC"/>
</dbReference>
<evidence type="ECO:0000256" key="5">
    <source>
        <dbReference type="ARBA" id="ARBA00012125"/>
    </source>
</evidence>
<dbReference type="GO" id="GO:0008654">
    <property type="term" value="P:phospholipid biosynthetic process"/>
    <property type="evidence" value="ECO:0007669"/>
    <property type="project" value="InterPro"/>
</dbReference>
<dbReference type="Gene3D" id="3.40.50.720">
    <property type="entry name" value="NAD(P)-binding Rossmann-like Domain"/>
    <property type="match status" value="1"/>
</dbReference>
<gene>
    <name evidence="8" type="ORF">TL16_g02233</name>
</gene>
<evidence type="ECO:0000256" key="4">
    <source>
        <dbReference type="ARBA" id="ARBA00010813"/>
    </source>
</evidence>
<dbReference type="EMBL" id="BLQM01000053">
    <property type="protein sequence ID" value="GMH56838.1"/>
    <property type="molecule type" value="Genomic_DNA"/>
</dbReference>
<comment type="caution">
    <text evidence="8">The sequence shown here is derived from an EMBL/GenBank/DDBJ whole genome shotgun (WGS) entry which is preliminary data.</text>
</comment>
<name>A0A9W7DVU7_9STRA</name>
<feature type="domain" description="Myo-inositol-1-phosphate synthase GAPDH-like" evidence="7">
    <location>
        <begin position="169"/>
        <end position="274"/>
    </location>
</feature>
<keyword evidence="6" id="KW-0398">Inositol biosynthesis</keyword>
<evidence type="ECO:0000259" key="7">
    <source>
        <dbReference type="Pfam" id="PF01658"/>
    </source>
</evidence>
<dbReference type="Proteomes" id="UP001162640">
    <property type="component" value="Unassembled WGS sequence"/>
</dbReference>
<comment type="pathway">
    <text evidence="3">Polyol metabolism; myo-inositol biosynthesis; myo-inositol from D-glucose 6-phosphate: step 1/2.</text>
</comment>
<dbReference type="SUPFAM" id="SSF51735">
    <property type="entry name" value="NAD(P)-binding Rossmann-fold domains"/>
    <property type="match status" value="1"/>
</dbReference>
<dbReference type="InterPro" id="IPR013021">
    <property type="entry name" value="Myo-inos-1-P_Synthase_GAPDH"/>
</dbReference>
<dbReference type="Gene3D" id="3.30.360.10">
    <property type="entry name" value="Dihydrodipicolinate Reductase, domain 2"/>
    <property type="match status" value="1"/>
</dbReference>
<protein>
    <recommendedName>
        <fullName evidence="5">inositol-3-phosphate synthase</fullName>
        <ecNumber evidence="5">5.5.1.4</ecNumber>
    </recommendedName>
</protein>
<evidence type="ECO:0000256" key="6">
    <source>
        <dbReference type="ARBA" id="ARBA00022550"/>
    </source>
</evidence>
<dbReference type="Pfam" id="PF07994">
    <property type="entry name" value="NAD_binding_5"/>
    <property type="match status" value="1"/>
</dbReference>
<evidence type="ECO:0000256" key="1">
    <source>
        <dbReference type="ARBA" id="ARBA00000113"/>
    </source>
</evidence>
<evidence type="ECO:0000313" key="9">
    <source>
        <dbReference type="Proteomes" id="UP001162640"/>
    </source>
</evidence>
<evidence type="ECO:0000256" key="3">
    <source>
        <dbReference type="ARBA" id="ARBA00005117"/>
    </source>
</evidence>
<dbReference type="Pfam" id="PF01658">
    <property type="entry name" value="Inos-1-P_synth"/>
    <property type="match status" value="1"/>
</dbReference>
<dbReference type="GO" id="GO:0006021">
    <property type="term" value="P:inositol biosynthetic process"/>
    <property type="evidence" value="ECO:0007669"/>
    <property type="project" value="UniProtKB-KW"/>
</dbReference>
<evidence type="ECO:0000256" key="2">
    <source>
        <dbReference type="ARBA" id="ARBA00001911"/>
    </source>
</evidence>
<comment type="similarity">
    <text evidence="4">Belongs to the myo-inositol 1-phosphate synthase family.</text>
</comment>
<dbReference type="EC" id="5.5.1.4" evidence="5"/>
<dbReference type="AlphaFoldDB" id="A0A9W7DVU7"/>
<sequence length="286" mass="31848">LRVGGWDIYSHPLGPLLSSHKILDHDLVRQVTPSLNEFIPMPGVYTPGYISESLPVNNVINFNVDATVRDKVEKIRRDIEVFKENEGVERVVVVWSGSVEREVRSTVGSTLTTLSSLNVPDSTLLTPPSLIYALACSLSSVPFINTASQNTLDCPILEGVMLGTDFKCGQTKFKTVVGEYGRMNGWRPKVIASCNHLGNNDILNLSTLRSSMSAKLKKKHAIFAPWNEPQLDHKVSVLFTPEINDDKRDYVEYTHEVFLSQEHTMVTYTRCSDSVLCAPLILDSVI</sequence>
<feature type="non-terminal residue" evidence="8">
    <location>
        <position position="1"/>
    </location>
</feature>
<proteinExistence type="inferred from homology"/>
<dbReference type="InterPro" id="IPR002587">
    <property type="entry name" value="Myo-inos-1-P_Synthase"/>
</dbReference>
<dbReference type="SUPFAM" id="SSF55347">
    <property type="entry name" value="Glyceraldehyde-3-phosphate dehydrogenase-like, C-terminal domain"/>
    <property type="match status" value="1"/>
</dbReference>
<dbReference type="PANTHER" id="PTHR11510">
    <property type="entry name" value="MYO-INOSITOL-1 PHOSPHATE SYNTHASE"/>
    <property type="match status" value="1"/>
</dbReference>
<reference evidence="9" key="1">
    <citation type="journal article" date="2023" name="Commun. Biol.">
        <title>Genome analysis of Parmales, the sister group of diatoms, reveals the evolutionary specialization of diatoms from phago-mixotrophs to photoautotrophs.</title>
        <authorList>
            <person name="Ban H."/>
            <person name="Sato S."/>
            <person name="Yoshikawa S."/>
            <person name="Yamada K."/>
            <person name="Nakamura Y."/>
            <person name="Ichinomiya M."/>
            <person name="Sato N."/>
            <person name="Blanc-Mathieu R."/>
            <person name="Endo H."/>
            <person name="Kuwata A."/>
            <person name="Ogata H."/>
        </authorList>
    </citation>
    <scope>NUCLEOTIDE SEQUENCE [LARGE SCALE GENOMIC DNA]</scope>
</reference>
<comment type="catalytic activity">
    <reaction evidence="1">
        <text>D-glucose 6-phosphate = 1D-myo-inositol 3-phosphate</text>
        <dbReference type="Rhea" id="RHEA:10716"/>
        <dbReference type="ChEBI" id="CHEBI:58401"/>
        <dbReference type="ChEBI" id="CHEBI:61548"/>
        <dbReference type="EC" id="5.5.1.4"/>
    </reaction>
</comment>
<comment type="cofactor">
    <cofactor evidence="2">
        <name>NAD(+)</name>
        <dbReference type="ChEBI" id="CHEBI:57540"/>
    </cofactor>
</comment>
<feature type="non-terminal residue" evidence="8">
    <location>
        <position position="286"/>
    </location>
</feature>
<evidence type="ECO:0000313" key="8">
    <source>
        <dbReference type="EMBL" id="GMH56838.1"/>
    </source>
</evidence>
<accession>A0A9W7DVU7</accession>
<organism evidence="8 9">
    <name type="scientific">Triparma laevis f. inornata</name>
    <dbReference type="NCBI Taxonomy" id="1714386"/>
    <lineage>
        <taxon>Eukaryota</taxon>
        <taxon>Sar</taxon>
        <taxon>Stramenopiles</taxon>
        <taxon>Ochrophyta</taxon>
        <taxon>Bolidophyceae</taxon>
        <taxon>Parmales</taxon>
        <taxon>Triparmaceae</taxon>
        <taxon>Triparma</taxon>
    </lineage>
</organism>
<dbReference type="InterPro" id="IPR036291">
    <property type="entry name" value="NAD(P)-bd_dom_sf"/>
</dbReference>